<dbReference type="Proteomes" id="UP001611383">
    <property type="component" value="Chromosome"/>
</dbReference>
<comment type="similarity">
    <text evidence="2">Belongs to the glycosyl hydrolase 88 family.</text>
</comment>
<accession>A0ABY9WYL3</accession>
<reference evidence="5 6" key="1">
    <citation type="submission" date="2019-08" db="EMBL/GenBank/DDBJ databases">
        <title>Archangium and Cystobacter genomes.</title>
        <authorList>
            <person name="Chen I.-C.K."/>
            <person name="Wielgoss S."/>
        </authorList>
    </citation>
    <scope>NUCLEOTIDE SEQUENCE [LARGE SCALE GENOMIC DNA]</scope>
    <source>
        <strain evidence="5 6">Cbm 6</strain>
    </source>
</reference>
<protein>
    <submittedName>
        <fullName evidence="5">Alpha-12C2-mannosidase</fullName>
    </submittedName>
</protein>
<evidence type="ECO:0000313" key="5">
    <source>
        <dbReference type="EMBL" id="WNG48237.1"/>
    </source>
</evidence>
<dbReference type="InterPro" id="IPR052369">
    <property type="entry name" value="UG_Glycosaminoglycan_Hydrolase"/>
</dbReference>
<feature type="signal peptide" evidence="4">
    <location>
        <begin position="1"/>
        <end position="25"/>
    </location>
</feature>
<dbReference type="PANTHER" id="PTHR36845:SF1">
    <property type="entry name" value="HYDROLASE, PUTATIVE (AFU_ORTHOLOGUE AFUA_7G05090)-RELATED"/>
    <property type="match status" value="1"/>
</dbReference>
<sequence>MNRKMIVNGLLAGCLCVFAAAPAWAFDNATADRVLQTAQQKLRATSSDPTIPTNQYPKATTNGPWRLVPNTANFDWVQGFFPGQLWLMYEQGRDPYWRTKADAWTRNLEIQKSNTDLRQITHDLGFKFMTSFGQAYRLTGDDYYRQVMLTAATSLARRYNPTVGVIDCCDWNDGTWHVPMVVDTMMNLELLFWGARNGGNAAWNDMALSHARKTASDMVRADGGTFHVVDYSTSGAILSRKTYQGYSDSSTWARGHAWAIYGFTMAYRYTRDPGMLQAAQKVTDYYLARVPADYIPNWDFNAPPDQQQKDSSAAAIVASALQELSRYVTDPTVAQRYRNAALATLDTLASPAYLGSATTGPGILLHGVAFYRNAINPRGEDIDKSLIYGDYYLVEAVSRFKLWNQDGWLSTLGFPESVRSLGTGNTGVRIVEFDVTPLSYPIDGVIGYADTSTNVTAYSSLAMAIRMNPSGSFDVRRGAAYAALANVPYQANATYHVRMRTDLNAKTYSVWVRPPGGTEVLIADRFAFRSDAPATDDLGKVSLKSGHFDNEFRVRNHTVRAETTAAPSTRLRTGRSAPAQRP</sequence>
<evidence type="ECO:0000256" key="3">
    <source>
        <dbReference type="SAM" id="MobiDB-lite"/>
    </source>
</evidence>
<proteinExistence type="inferred from homology"/>
<organism evidence="5 6">
    <name type="scientific">Archangium minus</name>
    <dbReference type="NCBI Taxonomy" id="83450"/>
    <lineage>
        <taxon>Bacteria</taxon>
        <taxon>Pseudomonadati</taxon>
        <taxon>Myxococcota</taxon>
        <taxon>Myxococcia</taxon>
        <taxon>Myxococcales</taxon>
        <taxon>Cystobacterineae</taxon>
        <taxon>Archangiaceae</taxon>
        <taxon>Archangium</taxon>
    </lineage>
</organism>
<dbReference type="PANTHER" id="PTHR36845">
    <property type="entry name" value="HYDROLASE, PUTATIVE (AFU_ORTHOLOGUE AFUA_7G05090)-RELATED"/>
    <property type="match status" value="1"/>
</dbReference>
<dbReference type="InterPro" id="IPR010905">
    <property type="entry name" value="Glyco_hydro_88"/>
</dbReference>
<dbReference type="SUPFAM" id="SSF48208">
    <property type="entry name" value="Six-hairpin glycosidases"/>
    <property type="match status" value="1"/>
</dbReference>
<keyword evidence="1" id="KW-0378">Hydrolase</keyword>
<evidence type="ECO:0000256" key="2">
    <source>
        <dbReference type="ARBA" id="ARBA00038358"/>
    </source>
</evidence>
<feature type="chain" id="PRO_5045466693" evidence="4">
    <location>
        <begin position="26"/>
        <end position="582"/>
    </location>
</feature>
<dbReference type="RefSeq" id="WP_395805513.1">
    <property type="nucleotide sequence ID" value="NZ_CP043494.1"/>
</dbReference>
<name>A0ABY9WYL3_9BACT</name>
<keyword evidence="6" id="KW-1185">Reference proteome</keyword>
<evidence type="ECO:0000256" key="4">
    <source>
        <dbReference type="SAM" id="SignalP"/>
    </source>
</evidence>
<dbReference type="InterPro" id="IPR008928">
    <property type="entry name" value="6-hairpin_glycosidase_sf"/>
</dbReference>
<keyword evidence="4" id="KW-0732">Signal</keyword>
<evidence type="ECO:0000313" key="6">
    <source>
        <dbReference type="Proteomes" id="UP001611383"/>
    </source>
</evidence>
<evidence type="ECO:0000256" key="1">
    <source>
        <dbReference type="ARBA" id="ARBA00022801"/>
    </source>
</evidence>
<gene>
    <name evidence="5" type="ORF">F0U60_32010</name>
</gene>
<dbReference type="Gene3D" id="1.50.10.10">
    <property type="match status" value="1"/>
</dbReference>
<feature type="region of interest" description="Disordered" evidence="3">
    <location>
        <begin position="560"/>
        <end position="582"/>
    </location>
</feature>
<dbReference type="Pfam" id="PF07470">
    <property type="entry name" value="Glyco_hydro_88"/>
    <property type="match status" value="1"/>
</dbReference>
<dbReference type="InterPro" id="IPR012341">
    <property type="entry name" value="6hp_glycosidase-like_sf"/>
</dbReference>
<dbReference type="EMBL" id="CP043494">
    <property type="protein sequence ID" value="WNG48237.1"/>
    <property type="molecule type" value="Genomic_DNA"/>
</dbReference>